<sequence>MLKAQATAALTKLAAPVDDQWVTDRLMACVEKVRAQMPRFSGHFPSACTTEMQYRIKGNDDWTNGFWTAMLWMSYQVTGDEQYHQVASDQLASFQQRLDDHFVLDHHDIGFLYSLSAVAGYRVTGQYQDMIMQAADVLLSRFQSKGHFIQAWGQVGDPKEYRLIIDSLLNLPLLFAATKLSGDERYAAAGQAHYQQVVQHIVRPDYSTYHTFYFDPKTGAPLKGATYQGYSDESCWARGQAWILLGLPLYKSYFPTADDQQLYDRLLTYYLDHSAADQVPYWDLIFDETSDEPKDSSTAAIVACGLIEAQRQGYALHGQREAKGILSALDAYRTQPGQEGLLQHGVYAYAQGKGIDEANLWGDYFYMEALMRLHDPAWQTYW</sequence>
<evidence type="ECO:0000256" key="2">
    <source>
        <dbReference type="ARBA" id="ARBA00038358"/>
    </source>
</evidence>
<accession>A0ABW1UJ40</accession>
<evidence type="ECO:0000313" key="4">
    <source>
        <dbReference type="Proteomes" id="UP001596227"/>
    </source>
</evidence>
<proteinExistence type="inferred from homology"/>
<dbReference type="Proteomes" id="UP001596227">
    <property type="component" value="Unassembled WGS sequence"/>
</dbReference>
<comment type="caution">
    <text evidence="3">The sequence shown here is derived from an EMBL/GenBank/DDBJ whole genome shotgun (WGS) entry which is preliminary data.</text>
</comment>
<reference evidence="4" key="1">
    <citation type="journal article" date="2019" name="Int. J. Syst. Evol. Microbiol.">
        <title>The Global Catalogue of Microorganisms (GCM) 10K type strain sequencing project: providing services to taxonomists for standard genome sequencing and annotation.</title>
        <authorList>
            <consortium name="The Broad Institute Genomics Platform"/>
            <consortium name="The Broad Institute Genome Sequencing Center for Infectious Disease"/>
            <person name="Wu L."/>
            <person name="Ma J."/>
        </authorList>
    </citation>
    <scope>NUCLEOTIDE SEQUENCE [LARGE SCALE GENOMIC DNA]</scope>
    <source>
        <strain evidence="4">CCM 8934</strain>
    </source>
</reference>
<protein>
    <submittedName>
        <fullName evidence="3">Glycoside hydrolase family 88 protein</fullName>
    </submittedName>
</protein>
<organism evidence="3 4">
    <name type="scientific">Lactiplantibacillus daoliensis</name>
    <dbReference type="NCBI Taxonomy" id="2559916"/>
    <lineage>
        <taxon>Bacteria</taxon>
        <taxon>Bacillati</taxon>
        <taxon>Bacillota</taxon>
        <taxon>Bacilli</taxon>
        <taxon>Lactobacillales</taxon>
        <taxon>Lactobacillaceae</taxon>
        <taxon>Lactiplantibacillus</taxon>
    </lineage>
</organism>
<name>A0ABW1UJ40_9LACO</name>
<evidence type="ECO:0000256" key="1">
    <source>
        <dbReference type="ARBA" id="ARBA00022801"/>
    </source>
</evidence>
<dbReference type="SUPFAM" id="SSF48208">
    <property type="entry name" value="Six-hairpin glycosidases"/>
    <property type="match status" value="1"/>
</dbReference>
<dbReference type="InterPro" id="IPR052369">
    <property type="entry name" value="UG_Glycosaminoglycan_Hydrolase"/>
</dbReference>
<dbReference type="GO" id="GO:0016787">
    <property type="term" value="F:hydrolase activity"/>
    <property type="evidence" value="ECO:0007669"/>
    <property type="project" value="UniProtKB-KW"/>
</dbReference>
<gene>
    <name evidence="3" type="ORF">ACFQH1_08105</name>
</gene>
<dbReference type="Gene3D" id="1.50.10.10">
    <property type="match status" value="1"/>
</dbReference>
<keyword evidence="4" id="KW-1185">Reference proteome</keyword>
<dbReference type="PANTHER" id="PTHR36845:SF1">
    <property type="entry name" value="HYDROLASE, PUTATIVE (AFU_ORTHOLOGUE AFUA_7G05090)-RELATED"/>
    <property type="match status" value="1"/>
</dbReference>
<dbReference type="RefSeq" id="WP_137606895.1">
    <property type="nucleotide sequence ID" value="NZ_BJDH01000003.1"/>
</dbReference>
<keyword evidence="1 3" id="KW-0378">Hydrolase</keyword>
<comment type="similarity">
    <text evidence="2">Belongs to the glycosyl hydrolase 88 family.</text>
</comment>
<dbReference type="PANTHER" id="PTHR36845">
    <property type="entry name" value="HYDROLASE, PUTATIVE (AFU_ORTHOLOGUE AFUA_7G05090)-RELATED"/>
    <property type="match status" value="1"/>
</dbReference>
<dbReference type="InterPro" id="IPR010905">
    <property type="entry name" value="Glyco_hydro_88"/>
</dbReference>
<dbReference type="EMBL" id="JBHSSB010000016">
    <property type="protein sequence ID" value="MFC6295163.1"/>
    <property type="molecule type" value="Genomic_DNA"/>
</dbReference>
<dbReference type="Pfam" id="PF07470">
    <property type="entry name" value="Glyco_hydro_88"/>
    <property type="match status" value="1"/>
</dbReference>
<dbReference type="InterPro" id="IPR012341">
    <property type="entry name" value="6hp_glycosidase-like_sf"/>
</dbReference>
<evidence type="ECO:0000313" key="3">
    <source>
        <dbReference type="EMBL" id="MFC6295163.1"/>
    </source>
</evidence>
<dbReference type="InterPro" id="IPR008928">
    <property type="entry name" value="6-hairpin_glycosidase_sf"/>
</dbReference>